<dbReference type="SMART" id="SM00507">
    <property type="entry name" value="HNHc"/>
    <property type="match status" value="1"/>
</dbReference>
<gene>
    <name evidence="2" type="ORF">QE152_g40007</name>
</gene>
<dbReference type="GO" id="GO:0003676">
    <property type="term" value="F:nucleic acid binding"/>
    <property type="evidence" value="ECO:0007669"/>
    <property type="project" value="InterPro"/>
</dbReference>
<keyword evidence="2" id="KW-0255">Endonuclease</keyword>
<protein>
    <submittedName>
        <fullName evidence="2">HNH endonuclease</fullName>
    </submittedName>
</protein>
<keyword evidence="3" id="KW-1185">Reference proteome</keyword>
<proteinExistence type="predicted"/>
<dbReference type="GO" id="GO:0008270">
    <property type="term" value="F:zinc ion binding"/>
    <property type="evidence" value="ECO:0007669"/>
    <property type="project" value="InterPro"/>
</dbReference>
<accession>A0AAW1HSP5</accession>
<keyword evidence="2" id="KW-0378">Hydrolase</keyword>
<keyword evidence="2" id="KW-0540">Nuclease</keyword>
<feature type="domain" description="HNH nuclease" evidence="1">
    <location>
        <begin position="102"/>
        <end position="152"/>
    </location>
</feature>
<dbReference type="CDD" id="cd00085">
    <property type="entry name" value="HNHc"/>
    <property type="match status" value="1"/>
</dbReference>
<dbReference type="GO" id="GO:0004519">
    <property type="term" value="F:endonuclease activity"/>
    <property type="evidence" value="ECO:0007669"/>
    <property type="project" value="UniProtKB-KW"/>
</dbReference>
<dbReference type="Pfam" id="PF01844">
    <property type="entry name" value="HNH"/>
    <property type="match status" value="1"/>
</dbReference>
<evidence type="ECO:0000313" key="2">
    <source>
        <dbReference type="EMBL" id="KAK9679491.1"/>
    </source>
</evidence>
<dbReference type="EMBL" id="JASPKY010001015">
    <property type="protein sequence ID" value="KAK9679491.1"/>
    <property type="molecule type" value="Genomic_DNA"/>
</dbReference>
<evidence type="ECO:0000259" key="1">
    <source>
        <dbReference type="SMART" id="SM00507"/>
    </source>
</evidence>
<name>A0AAW1HSP5_POPJA</name>
<evidence type="ECO:0000313" key="3">
    <source>
        <dbReference type="Proteomes" id="UP001458880"/>
    </source>
</evidence>
<comment type="caution">
    <text evidence="2">The sequence shown here is derived from an EMBL/GenBank/DDBJ whole genome shotgun (WGS) entry which is preliminary data.</text>
</comment>
<reference evidence="2 3" key="1">
    <citation type="journal article" date="2024" name="BMC Genomics">
        <title>De novo assembly and annotation of Popillia japonica's genome with initial clues to its potential as an invasive pest.</title>
        <authorList>
            <person name="Cucini C."/>
            <person name="Boschi S."/>
            <person name="Funari R."/>
            <person name="Cardaioli E."/>
            <person name="Iannotti N."/>
            <person name="Marturano G."/>
            <person name="Paoli F."/>
            <person name="Bruttini M."/>
            <person name="Carapelli A."/>
            <person name="Frati F."/>
            <person name="Nardi F."/>
        </authorList>
    </citation>
    <scope>NUCLEOTIDE SEQUENCE [LARGE SCALE GENOMIC DNA]</scope>
    <source>
        <strain evidence="2">DMR45628</strain>
    </source>
</reference>
<dbReference type="Proteomes" id="UP001458880">
    <property type="component" value="Unassembled WGS sequence"/>
</dbReference>
<organism evidence="2 3">
    <name type="scientific">Popillia japonica</name>
    <name type="common">Japanese beetle</name>
    <dbReference type="NCBI Taxonomy" id="7064"/>
    <lineage>
        <taxon>Eukaryota</taxon>
        <taxon>Metazoa</taxon>
        <taxon>Ecdysozoa</taxon>
        <taxon>Arthropoda</taxon>
        <taxon>Hexapoda</taxon>
        <taxon>Insecta</taxon>
        <taxon>Pterygota</taxon>
        <taxon>Neoptera</taxon>
        <taxon>Endopterygota</taxon>
        <taxon>Coleoptera</taxon>
        <taxon>Polyphaga</taxon>
        <taxon>Scarabaeiformia</taxon>
        <taxon>Scarabaeidae</taxon>
        <taxon>Rutelinae</taxon>
        <taxon>Popillia</taxon>
    </lineage>
</organism>
<dbReference type="InterPro" id="IPR003615">
    <property type="entry name" value="HNH_nuc"/>
</dbReference>
<dbReference type="AlphaFoldDB" id="A0AAW1HSP5"/>
<dbReference type="Gene3D" id="1.10.30.50">
    <property type="match status" value="1"/>
</dbReference>
<dbReference type="InterPro" id="IPR002711">
    <property type="entry name" value="HNH"/>
</dbReference>
<sequence length="313" mass="35429">MELTDKQKKFVDECMKLCHSATRAALKTFGSLSGFKNTHLTEDPVGMVADCIRVLEDERAGIYQKQACLLIMKALVVKELREMILDNPNLYPIDRNDPRVTKWKNKVLAVRHCEICGDKNSLCAHHIIRWADYPKGRTDAKNGQCLCAKCHAEQHKGQKAYHMLKAQADRRKAMIAEWAELGLTDEQIAGNIGISRSTLAQWKINFSDIADTLKANKEVADSVVENALYKNAIGYEYNEVTQERSPESGEMVVTKIVTKQATPNTSAQIFWLKNRQPDVWRDRKEVAMDGEMSINNPYAGITTDELKKLISDK</sequence>